<name>A0ABR7F1E9_9FIRM</name>
<protein>
    <recommendedName>
        <fullName evidence="3">Fibronectin type-III domain-containing protein</fullName>
    </recommendedName>
</protein>
<evidence type="ECO:0008006" key="3">
    <source>
        <dbReference type="Google" id="ProtNLM"/>
    </source>
</evidence>
<accession>A0ABR7F1E9</accession>
<dbReference type="RefSeq" id="WP_186840219.1">
    <property type="nucleotide sequence ID" value="NZ_JACOOZ010000003.1"/>
</dbReference>
<gene>
    <name evidence="1" type="ORF">H8S00_05500</name>
</gene>
<reference evidence="1 2" key="1">
    <citation type="submission" date="2020-08" db="EMBL/GenBank/DDBJ databases">
        <title>Genome public.</title>
        <authorList>
            <person name="Liu C."/>
            <person name="Sun Q."/>
        </authorList>
    </citation>
    <scope>NUCLEOTIDE SEQUENCE [LARGE SCALE GENOMIC DNA]</scope>
    <source>
        <strain evidence="1 2">BX4</strain>
    </source>
</reference>
<comment type="caution">
    <text evidence="1">The sequence shown here is derived from an EMBL/GenBank/DDBJ whole genome shotgun (WGS) entry which is preliminary data.</text>
</comment>
<keyword evidence="2" id="KW-1185">Reference proteome</keyword>
<organism evidence="1 2">
    <name type="scientific">Eubacterium segne</name>
    <dbReference type="NCBI Taxonomy" id="2763045"/>
    <lineage>
        <taxon>Bacteria</taxon>
        <taxon>Bacillati</taxon>
        <taxon>Bacillota</taxon>
        <taxon>Clostridia</taxon>
        <taxon>Eubacteriales</taxon>
        <taxon>Eubacteriaceae</taxon>
        <taxon>Eubacterium</taxon>
    </lineage>
</organism>
<dbReference type="Proteomes" id="UP000597877">
    <property type="component" value="Unassembled WGS sequence"/>
</dbReference>
<sequence length="485" mass="55208">MKPIISGTLTAWDVGISTCTINFSWNGGLVAGNRLTIVETGLYHDTTGISTTYHIITPEVAKELGLKNGTTYHATITMINYDGIAVSETSQQFILKCYATPLFRINNLYDGIILNSSSCTVAIDYSGNGMDLSTYKFNLYDSSGLTVVESSKVFYYNNDNSSYTFRNLNDGTDYYIEAIGETVYGMELRVIYKVSVRTNTAPVKNTVSAFPTKDGNITINTTCLRLHTKSSDNLEFINNEEVSLLNNKYIKYSFYNKLDDFNVVTTLRNVQCFENMFTDILTIGNDIVLSTEMVKEYIDYPLILENFQWVTGTSECVESSSGTYYVDTNYCIAPPKIAVSRKYDGDFLILCYDSEYNKVNTLIINAINTEYDTSNYSFIRFAFPKNKADSDLNEKIVISFNYNEKTNIEPNLFTRVDSVYINAVDSASLRFVLHDKNNHYTCISDQTYPLNYDFTTKKFKIDENKKFKINIKRKDSNYSLRIKEI</sequence>
<dbReference type="EMBL" id="JACOOZ010000003">
    <property type="protein sequence ID" value="MBC5667438.1"/>
    <property type="molecule type" value="Genomic_DNA"/>
</dbReference>
<evidence type="ECO:0000313" key="1">
    <source>
        <dbReference type="EMBL" id="MBC5667438.1"/>
    </source>
</evidence>
<evidence type="ECO:0000313" key="2">
    <source>
        <dbReference type="Proteomes" id="UP000597877"/>
    </source>
</evidence>
<proteinExistence type="predicted"/>